<comment type="caution">
    <text evidence="5">The sequence shown here is derived from an EMBL/GenBank/DDBJ whole genome shotgun (WGS) entry which is preliminary data.</text>
</comment>
<organism evidence="5 6">
    <name type="scientific">candidate division WOR-3 bacterium RBG_13_43_14</name>
    <dbReference type="NCBI Taxonomy" id="1802590"/>
    <lineage>
        <taxon>Bacteria</taxon>
        <taxon>Bacteria division WOR-3</taxon>
    </lineage>
</organism>
<sequence>MKSIESEIKDLIKKLFSEKKIEVFIGYENGTLPLRTTPYFVSPNDDLDKLAWNRFCSNNLAVYLPRVVAKKKGGNSCKVGILCKGCDSRSVVGLIKEKQLSRNDVFIIGIVCPGIIDTKKILSEIKSSDIEHIDEDDENIMVKFKDGKKNFRKKDHLYECCINCEFTTPFVYDTLIGDGKSSSNTITSSQKVAEFSAKSRQERWQIFEQELTKCIRCYACRNACPNCYCKECFAEQTKPKWFSVTNDLSDIIFYHIGRIFHQAGRCVDCGACVRACPMDVDLRLFTRMLVDEVKERFGYDPGLNFEEAPPLTTFASDDKQEFITEPS</sequence>
<name>A0A1F4U2V0_UNCW3</name>
<dbReference type="AlphaFoldDB" id="A0A1F4U2V0"/>
<keyword evidence="3" id="KW-0411">Iron-sulfur</keyword>
<dbReference type="GO" id="GO:0051536">
    <property type="term" value="F:iron-sulfur cluster binding"/>
    <property type="evidence" value="ECO:0007669"/>
    <property type="project" value="UniProtKB-KW"/>
</dbReference>
<evidence type="ECO:0000259" key="4">
    <source>
        <dbReference type="PROSITE" id="PS51379"/>
    </source>
</evidence>
<dbReference type="InterPro" id="IPR017896">
    <property type="entry name" value="4Fe4S_Fe-S-bd"/>
</dbReference>
<dbReference type="EMBL" id="MEUM01000139">
    <property type="protein sequence ID" value="OGC39305.1"/>
    <property type="molecule type" value="Genomic_DNA"/>
</dbReference>
<evidence type="ECO:0000313" key="5">
    <source>
        <dbReference type="EMBL" id="OGC39305.1"/>
    </source>
</evidence>
<gene>
    <name evidence="5" type="ORF">A2Y85_07270</name>
</gene>
<keyword evidence="2" id="KW-0408">Iron</keyword>
<evidence type="ECO:0000256" key="1">
    <source>
        <dbReference type="ARBA" id="ARBA00022723"/>
    </source>
</evidence>
<keyword evidence="1" id="KW-0479">Metal-binding</keyword>
<evidence type="ECO:0000256" key="3">
    <source>
        <dbReference type="ARBA" id="ARBA00023014"/>
    </source>
</evidence>
<accession>A0A1F4U2V0</accession>
<dbReference type="Pfam" id="PF00037">
    <property type="entry name" value="Fer4"/>
    <property type="match status" value="1"/>
</dbReference>
<feature type="domain" description="4Fe-4S ferredoxin-type" evidence="4">
    <location>
        <begin position="257"/>
        <end position="287"/>
    </location>
</feature>
<dbReference type="GO" id="GO:0046872">
    <property type="term" value="F:metal ion binding"/>
    <property type="evidence" value="ECO:0007669"/>
    <property type="project" value="UniProtKB-KW"/>
</dbReference>
<reference evidence="5 6" key="1">
    <citation type="journal article" date="2016" name="Nat. Commun.">
        <title>Thousands of microbial genomes shed light on interconnected biogeochemical processes in an aquifer system.</title>
        <authorList>
            <person name="Anantharaman K."/>
            <person name="Brown C.T."/>
            <person name="Hug L.A."/>
            <person name="Sharon I."/>
            <person name="Castelle C.J."/>
            <person name="Probst A.J."/>
            <person name="Thomas B.C."/>
            <person name="Singh A."/>
            <person name="Wilkins M.J."/>
            <person name="Karaoz U."/>
            <person name="Brodie E.L."/>
            <person name="Williams K.H."/>
            <person name="Hubbard S.S."/>
            <person name="Banfield J.F."/>
        </authorList>
    </citation>
    <scope>NUCLEOTIDE SEQUENCE [LARGE SCALE GENOMIC DNA]</scope>
</reference>
<proteinExistence type="predicted"/>
<evidence type="ECO:0000256" key="2">
    <source>
        <dbReference type="ARBA" id="ARBA00023004"/>
    </source>
</evidence>
<protein>
    <recommendedName>
        <fullName evidence="4">4Fe-4S ferredoxin-type domain-containing protein</fullName>
    </recommendedName>
</protein>
<dbReference type="SUPFAM" id="SSF46548">
    <property type="entry name" value="alpha-helical ferredoxin"/>
    <property type="match status" value="1"/>
</dbReference>
<evidence type="ECO:0000313" key="6">
    <source>
        <dbReference type="Proteomes" id="UP000177025"/>
    </source>
</evidence>
<dbReference type="Proteomes" id="UP000177025">
    <property type="component" value="Unassembled WGS sequence"/>
</dbReference>
<dbReference type="Gene3D" id="3.30.70.3270">
    <property type="match status" value="1"/>
</dbReference>
<dbReference type="InterPro" id="IPR017900">
    <property type="entry name" value="4Fe4S_Fe_S_CS"/>
</dbReference>
<dbReference type="PROSITE" id="PS51379">
    <property type="entry name" value="4FE4S_FER_2"/>
    <property type="match status" value="1"/>
</dbReference>
<dbReference type="PROSITE" id="PS00198">
    <property type="entry name" value="4FE4S_FER_1"/>
    <property type="match status" value="1"/>
</dbReference>